<evidence type="ECO:0000313" key="2">
    <source>
        <dbReference type="EMBL" id="OUZ37606.1"/>
    </source>
</evidence>
<evidence type="ECO:0000259" key="1">
    <source>
        <dbReference type="PROSITE" id="PS51462"/>
    </source>
</evidence>
<dbReference type="EMBL" id="NHNT01000015">
    <property type="protein sequence ID" value="OUZ37606.1"/>
    <property type="molecule type" value="Genomic_DNA"/>
</dbReference>
<keyword evidence="3" id="KW-1185">Reference proteome</keyword>
<gene>
    <name evidence="2" type="ORF">CBM15_17530</name>
</gene>
<organism evidence="2 3">
    <name type="scientific">Solibacillus kalamii</name>
    <dbReference type="NCBI Taxonomy" id="1748298"/>
    <lineage>
        <taxon>Bacteria</taxon>
        <taxon>Bacillati</taxon>
        <taxon>Bacillota</taxon>
        <taxon>Bacilli</taxon>
        <taxon>Bacillales</taxon>
        <taxon>Caryophanaceae</taxon>
        <taxon>Solibacillus</taxon>
    </lineage>
</organism>
<protein>
    <submittedName>
        <fullName evidence="2">NTP pyrophosphohydrolase</fullName>
    </submittedName>
</protein>
<dbReference type="SUPFAM" id="SSF55811">
    <property type="entry name" value="Nudix"/>
    <property type="match status" value="1"/>
</dbReference>
<sequence>MNERLKVFDQFYMETGIEQRNLVHAKGYWHEVFHCWIIEKVDSEWRIYLQLRSKNKKDYPNQFDITAAGHILATETIEDGIRELEEEVGVKVMFSQLTSLGVIPYSIDNEKIKDYEFANVFVYELTGGLEKFSIQREELDGIYSANLKQFILLANHKIKGIEVSGYKYENDIRHYEVKQIGLEQMSALPESYLHEFIPRLEKILIEAT</sequence>
<reference evidence="2 3" key="1">
    <citation type="journal article" date="2017" name="Int. J. Syst. Evol. Microbiol.">
        <title>Solibacillus kalamii sp. nov., isolated from a high-efficiency particulate arrestance filter system used in the International Space Station.</title>
        <authorList>
            <person name="Checinska Sielaff A."/>
            <person name="Kumar R.M."/>
            <person name="Pal D."/>
            <person name="Mayilraj S."/>
            <person name="Venkateswaran K."/>
        </authorList>
    </citation>
    <scope>NUCLEOTIDE SEQUENCE [LARGE SCALE GENOMIC DNA]</scope>
    <source>
        <strain evidence="2 3">ISSFR-015</strain>
    </source>
</reference>
<proteinExistence type="predicted"/>
<dbReference type="InterPro" id="IPR015797">
    <property type="entry name" value="NUDIX_hydrolase-like_dom_sf"/>
</dbReference>
<dbReference type="InterPro" id="IPR000086">
    <property type="entry name" value="NUDIX_hydrolase_dom"/>
</dbReference>
<dbReference type="RefSeq" id="WP_087618474.1">
    <property type="nucleotide sequence ID" value="NZ_JAFBEY010000012.1"/>
</dbReference>
<dbReference type="Proteomes" id="UP000196594">
    <property type="component" value="Unassembled WGS sequence"/>
</dbReference>
<accession>A0ABX3ZD96</accession>
<dbReference type="PROSITE" id="PS51462">
    <property type="entry name" value="NUDIX"/>
    <property type="match status" value="1"/>
</dbReference>
<dbReference type="PANTHER" id="PTHR10885:SF0">
    <property type="entry name" value="ISOPENTENYL-DIPHOSPHATE DELTA-ISOMERASE"/>
    <property type="match status" value="1"/>
</dbReference>
<name>A0ABX3ZD96_9BACL</name>
<dbReference type="PANTHER" id="PTHR10885">
    <property type="entry name" value="ISOPENTENYL-DIPHOSPHATE DELTA-ISOMERASE"/>
    <property type="match status" value="1"/>
</dbReference>
<dbReference type="Gene3D" id="3.90.79.10">
    <property type="entry name" value="Nucleoside Triphosphate Pyrophosphohydrolase"/>
    <property type="match status" value="1"/>
</dbReference>
<feature type="domain" description="Nudix hydrolase" evidence="1">
    <location>
        <begin position="28"/>
        <end position="167"/>
    </location>
</feature>
<comment type="caution">
    <text evidence="2">The sequence shown here is derived from an EMBL/GenBank/DDBJ whole genome shotgun (WGS) entry which is preliminary data.</text>
</comment>
<evidence type="ECO:0000313" key="3">
    <source>
        <dbReference type="Proteomes" id="UP000196594"/>
    </source>
</evidence>
<dbReference type="CDD" id="cd04692">
    <property type="entry name" value="NUDIX_Hydrolase"/>
    <property type="match status" value="1"/>
</dbReference>